<name>A0A1Y5F1V9_9BACT</name>
<keyword evidence="1" id="KW-1133">Transmembrane helix</keyword>
<evidence type="ECO:0000313" key="3">
    <source>
        <dbReference type="Proteomes" id="UP000196531"/>
    </source>
</evidence>
<comment type="caution">
    <text evidence="2">The sequence shown here is derived from an EMBL/GenBank/DDBJ whole genome shotgun (WGS) entry which is preliminary data.</text>
</comment>
<feature type="transmembrane region" description="Helical" evidence="1">
    <location>
        <begin position="153"/>
        <end position="175"/>
    </location>
</feature>
<feature type="transmembrane region" description="Helical" evidence="1">
    <location>
        <begin position="81"/>
        <end position="101"/>
    </location>
</feature>
<keyword evidence="1" id="KW-0812">Transmembrane</keyword>
<dbReference type="Proteomes" id="UP000196531">
    <property type="component" value="Unassembled WGS sequence"/>
</dbReference>
<feature type="transmembrane region" description="Helical" evidence="1">
    <location>
        <begin position="12"/>
        <end position="32"/>
    </location>
</feature>
<dbReference type="PANTHER" id="PTHR37692">
    <property type="entry name" value="HYPOTHETICAL MEMBRANE SPANNING PROTEIN"/>
    <property type="match status" value="1"/>
</dbReference>
<dbReference type="EMBL" id="MAAO01000016">
    <property type="protein sequence ID" value="OUR93139.1"/>
    <property type="molecule type" value="Genomic_DNA"/>
</dbReference>
<gene>
    <name evidence="2" type="ORF">A9Q84_21810</name>
</gene>
<reference evidence="3" key="1">
    <citation type="journal article" date="2017" name="Proc. Natl. Acad. Sci. U.S.A.">
        <title>Simulation of Deepwater Horizon oil plume reveals substrate specialization within a complex community of hydrocarbon-degraders.</title>
        <authorList>
            <person name="Hu P."/>
            <person name="Dubinsky E.A."/>
            <person name="Probst A.J."/>
            <person name="Wang J."/>
            <person name="Sieber C.M.K."/>
            <person name="Tom L.M."/>
            <person name="Gardinali P."/>
            <person name="Banfield J.F."/>
            <person name="Atlas R.M."/>
            <person name="Andersen G.L."/>
        </authorList>
    </citation>
    <scope>NUCLEOTIDE SEQUENCE [LARGE SCALE GENOMIC DNA]</scope>
</reference>
<feature type="transmembrane region" description="Helical" evidence="1">
    <location>
        <begin position="52"/>
        <end position="69"/>
    </location>
</feature>
<sequence length="181" mass="20514">MSEKITNSSKKAYSVIGLISSVTIGFLVWLIYFKTPSTITVSWVSKLPSLNALFNSISFVLLLLGYYFIKTGRKSAHIKCMLSATLSSALFLIGYILYHYFHGDTKFLGQGSIRITYFTILISHIILSIPLVPLVFTTLWHAFKGNFVSHKKFARITFPIWIYISITGVLIFLILNNFNKV</sequence>
<keyword evidence="1" id="KW-0472">Membrane</keyword>
<dbReference type="PANTHER" id="PTHR37692:SF1">
    <property type="entry name" value="DUF420 DOMAIN-CONTAINING PROTEIN"/>
    <property type="match status" value="1"/>
</dbReference>
<protein>
    <recommendedName>
        <fullName evidence="4">DUF420 domain-containing protein</fullName>
    </recommendedName>
</protein>
<organism evidence="2 3">
    <name type="scientific">Halobacteriovorax marinus</name>
    <dbReference type="NCBI Taxonomy" id="97084"/>
    <lineage>
        <taxon>Bacteria</taxon>
        <taxon>Pseudomonadati</taxon>
        <taxon>Bdellovibrionota</taxon>
        <taxon>Bacteriovoracia</taxon>
        <taxon>Bacteriovoracales</taxon>
        <taxon>Halobacteriovoraceae</taxon>
        <taxon>Halobacteriovorax</taxon>
    </lineage>
</organism>
<evidence type="ECO:0000256" key="1">
    <source>
        <dbReference type="SAM" id="Phobius"/>
    </source>
</evidence>
<evidence type="ECO:0000313" key="2">
    <source>
        <dbReference type="EMBL" id="OUR93139.1"/>
    </source>
</evidence>
<dbReference type="AlphaFoldDB" id="A0A1Y5F1V9"/>
<proteinExistence type="predicted"/>
<accession>A0A1Y5F1V9</accession>
<feature type="transmembrane region" description="Helical" evidence="1">
    <location>
        <begin position="121"/>
        <end position="141"/>
    </location>
</feature>
<evidence type="ECO:0008006" key="4">
    <source>
        <dbReference type="Google" id="ProtNLM"/>
    </source>
</evidence>
<dbReference type="Pfam" id="PF04238">
    <property type="entry name" value="DUF420"/>
    <property type="match status" value="1"/>
</dbReference>
<dbReference type="InterPro" id="IPR007352">
    <property type="entry name" value="DUF420"/>
</dbReference>